<dbReference type="InterPro" id="IPR001810">
    <property type="entry name" value="F-box_dom"/>
</dbReference>
<name>A0A9D4VED4_ADICA</name>
<dbReference type="SUPFAM" id="SSF81383">
    <property type="entry name" value="F-box domain"/>
    <property type="match status" value="1"/>
</dbReference>
<dbReference type="Gene3D" id="1.20.1280.50">
    <property type="match status" value="1"/>
</dbReference>
<dbReference type="PROSITE" id="PS50181">
    <property type="entry name" value="FBOX"/>
    <property type="match status" value="1"/>
</dbReference>
<dbReference type="Proteomes" id="UP000886520">
    <property type="component" value="Chromosome 1"/>
</dbReference>
<dbReference type="EMBL" id="JABFUD020000001">
    <property type="protein sequence ID" value="KAI5085021.1"/>
    <property type="molecule type" value="Genomic_DNA"/>
</dbReference>
<evidence type="ECO:0000313" key="2">
    <source>
        <dbReference type="EMBL" id="KAI5085021.1"/>
    </source>
</evidence>
<dbReference type="InterPro" id="IPR036047">
    <property type="entry name" value="F-box-like_dom_sf"/>
</dbReference>
<keyword evidence="3" id="KW-1185">Reference proteome</keyword>
<protein>
    <recommendedName>
        <fullName evidence="1">F-box domain-containing protein</fullName>
    </recommendedName>
</protein>
<feature type="domain" description="F-box" evidence="1">
    <location>
        <begin position="5"/>
        <end position="51"/>
    </location>
</feature>
<comment type="caution">
    <text evidence="2">The sequence shown here is derived from an EMBL/GenBank/DDBJ whole genome shotgun (WGS) entry which is preliminary data.</text>
</comment>
<evidence type="ECO:0000259" key="1">
    <source>
        <dbReference type="PROSITE" id="PS50181"/>
    </source>
</evidence>
<dbReference type="AlphaFoldDB" id="A0A9D4VED4"/>
<sequence>MEDHQELHLPLPLHVAMKIFAHLPISCVAQLRLVCKSWRSLLSSSSFLASLELEYKALCRSGRACREWWFVMAASTATTIIPFSHDLLAFSYPLQWRPFRLPMHTSPKLGDLLLRVASSQSLVPSVMNMLVASAGGLMCAVVKGAPPVAPHNSSPSLISELTYDMVVFNCLTGELKTLPRPSRLANKLISSCLISMRAEEERDTYRIILCDLKYREMEIYDSQMRSWRAGIGVRASDRAQVAMSEIGFGGGMTNADVKIADLLESDVMRYHKEEIAAYDATKDRWRKAELALPRIAATELLRSTVVKCGGGVYLVACLMKQAVRMEGYGVWKLEEEGGRGGLRWAESGRTPASMVEGFERIKFESPAFYDCRFVGGGLESEWVCMTGVHYMIGSRTRAEYWQPVLFNVRQRQWHLLPPRHCLCIFPFYPHFTALP</sequence>
<dbReference type="PANTHER" id="PTHR31672:SF2">
    <property type="entry name" value="F-BOX DOMAIN-CONTAINING PROTEIN"/>
    <property type="match status" value="1"/>
</dbReference>
<gene>
    <name evidence="2" type="ORF">GOP47_0001190</name>
</gene>
<reference evidence="2" key="1">
    <citation type="submission" date="2021-01" db="EMBL/GenBank/DDBJ databases">
        <title>Adiantum capillus-veneris genome.</title>
        <authorList>
            <person name="Fang Y."/>
            <person name="Liao Q."/>
        </authorList>
    </citation>
    <scope>NUCLEOTIDE SEQUENCE</scope>
    <source>
        <strain evidence="2">H3</strain>
        <tissue evidence="2">Leaf</tissue>
    </source>
</reference>
<dbReference type="PANTHER" id="PTHR31672">
    <property type="entry name" value="BNACNNG10540D PROTEIN"/>
    <property type="match status" value="1"/>
</dbReference>
<accession>A0A9D4VED4</accession>
<organism evidence="2 3">
    <name type="scientific">Adiantum capillus-veneris</name>
    <name type="common">Maidenhair fern</name>
    <dbReference type="NCBI Taxonomy" id="13818"/>
    <lineage>
        <taxon>Eukaryota</taxon>
        <taxon>Viridiplantae</taxon>
        <taxon>Streptophyta</taxon>
        <taxon>Embryophyta</taxon>
        <taxon>Tracheophyta</taxon>
        <taxon>Polypodiopsida</taxon>
        <taxon>Polypodiidae</taxon>
        <taxon>Polypodiales</taxon>
        <taxon>Pteridineae</taxon>
        <taxon>Pteridaceae</taxon>
        <taxon>Vittarioideae</taxon>
        <taxon>Adiantum</taxon>
    </lineage>
</organism>
<dbReference type="SMART" id="SM00256">
    <property type="entry name" value="FBOX"/>
    <property type="match status" value="1"/>
</dbReference>
<dbReference type="InterPro" id="IPR050796">
    <property type="entry name" value="SCF_F-box_component"/>
</dbReference>
<proteinExistence type="predicted"/>
<dbReference type="OrthoDB" id="5314306at2759"/>
<evidence type="ECO:0000313" key="3">
    <source>
        <dbReference type="Proteomes" id="UP000886520"/>
    </source>
</evidence>
<dbReference type="Pfam" id="PF00646">
    <property type="entry name" value="F-box"/>
    <property type="match status" value="1"/>
</dbReference>